<evidence type="ECO:0000256" key="2">
    <source>
        <dbReference type="ARBA" id="ARBA00023002"/>
    </source>
</evidence>
<gene>
    <name evidence="4" type="ORF">RY831_18990</name>
</gene>
<dbReference type="GO" id="GO:0016491">
    <property type="term" value="F:oxidoreductase activity"/>
    <property type="evidence" value="ECO:0007669"/>
    <property type="project" value="UniProtKB-KW"/>
</dbReference>
<comment type="similarity">
    <text evidence="1">Belongs to the NAD(P)H dehydrogenase (quinone) family.</text>
</comment>
<keyword evidence="2 4" id="KW-0560">Oxidoreductase</keyword>
<sequence>MHALVVVAHPKPESFTHHIAASLTRGIKAANPADTFEIADLFAESFDPRFNAADHAVHDRIGPVPEDIAAEQARIDRADALVLVYPIYWWSMPGLLKGWIDRVFANGWAYDYNPDTGLVKKLRHLDVHLVGIGGGDEGTYERHGYFNAMKTQIDHGIFDYCGARVVTSRFLLATQLQDPAAHLDAAFAIGRGLFNQSSDGKAGKGSSDLAMVAAMSDH</sequence>
<evidence type="ECO:0000313" key="5">
    <source>
        <dbReference type="Proteomes" id="UP001352263"/>
    </source>
</evidence>
<proteinExistence type="inferred from homology"/>
<dbReference type="Proteomes" id="UP001352263">
    <property type="component" value="Unassembled WGS sequence"/>
</dbReference>
<dbReference type="PANTHER" id="PTHR10204">
    <property type="entry name" value="NAD P H OXIDOREDUCTASE-RELATED"/>
    <property type="match status" value="1"/>
</dbReference>
<dbReference type="Pfam" id="PF02525">
    <property type="entry name" value="Flavodoxin_2"/>
    <property type="match status" value="1"/>
</dbReference>
<dbReference type="InterPro" id="IPR029039">
    <property type="entry name" value="Flavoprotein-like_sf"/>
</dbReference>
<evidence type="ECO:0000313" key="4">
    <source>
        <dbReference type="EMBL" id="MEC4721255.1"/>
    </source>
</evidence>
<comment type="caution">
    <text evidence="4">The sequence shown here is derived from an EMBL/GenBank/DDBJ whole genome shotgun (WGS) entry which is preliminary data.</text>
</comment>
<name>A0ABU6JD60_9BURK</name>
<feature type="domain" description="Flavodoxin-like fold" evidence="3">
    <location>
        <begin position="1"/>
        <end position="185"/>
    </location>
</feature>
<evidence type="ECO:0000259" key="3">
    <source>
        <dbReference type="Pfam" id="PF02525"/>
    </source>
</evidence>
<dbReference type="EC" id="1.-.-.-" evidence="4"/>
<dbReference type="InterPro" id="IPR003680">
    <property type="entry name" value="Flavodoxin_fold"/>
</dbReference>
<dbReference type="SUPFAM" id="SSF52218">
    <property type="entry name" value="Flavoproteins"/>
    <property type="match status" value="1"/>
</dbReference>
<reference evidence="4 5" key="1">
    <citation type="submission" date="2023-10" db="EMBL/GenBank/DDBJ databases">
        <title>Noviherbaspirillum sp. CPCC 100848 genome assembly.</title>
        <authorList>
            <person name="Li X.Y."/>
            <person name="Fang X.M."/>
        </authorList>
    </citation>
    <scope>NUCLEOTIDE SEQUENCE [LARGE SCALE GENOMIC DNA]</scope>
    <source>
        <strain evidence="4 5">CPCC 100848</strain>
    </source>
</reference>
<dbReference type="PANTHER" id="PTHR10204:SF34">
    <property type="entry name" value="NAD(P)H DEHYDROGENASE [QUINONE] 1 ISOFORM 1"/>
    <property type="match status" value="1"/>
</dbReference>
<accession>A0ABU6JD60</accession>
<protein>
    <submittedName>
        <fullName evidence="4">NAD(P)H-dependent oxidoreductase</fullName>
        <ecNumber evidence="4">1.-.-.-</ecNumber>
    </submittedName>
</protein>
<dbReference type="RefSeq" id="WP_326507962.1">
    <property type="nucleotide sequence ID" value="NZ_JAWIIV010000017.1"/>
</dbReference>
<dbReference type="InterPro" id="IPR051545">
    <property type="entry name" value="NAD(P)H_dehydrogenase_qn"/>
</dbReference>
<dbReference type="Gene3D" id="3.40.50.360">
    <property type="match status" value="1"/>
</dbReference>
<organism evidence="4 5">
    <name type="scientific">Noviherbaspirillum album</name>
    <dbReference type="NCBI Taxonomy" id="3080276"/>
    <lineage>
        <taxon>Bacteria</taxon>
        <taxon>Pseudomonadati</taxon>
        <taxon>Pseudomonadota</taxon>
        <taxon>Betaproteobacteria</taxon>
        <taxon>Burkholderiales</taxon>
        <taxon>Oxalobacteraceae</taxon>
        <taxon>Noviherbaspirillum</taxon>
    </lineage>
</organism>
<keyword evidence="5" id="KW-1185">Reference proteome</keyword>
<evidence type="ECO:0000256" key="1">
    <source>
        <dbReference type="ARBA" id="ARBA00006252"/>
    </source>
</evidence>
<dbReference type="EMBL" id="JAWIIV010000017">
    <property type="protein sequence ID" value="MEC4721255.1"/>
    <property type="molecule type" value="Genomic_DNA"/>
</dbReference>